<comment type="subunit">
    <text evidence="10">Probably interacts with PlsX.</text>
</comment>
<reference evidence="11" key="2">
    <citation type="submission" date="2021-04" db="EMBL/GenBank/DDBJ databases">
        <authorList>
            <person name="Gilroy R."/>
        </authorList>
    </citation>
    <scope>NUCLEOTIDE SEQUENCE</scope>
    <source>
        <strain evidence="11">CHK169-2315</strain>
    </source>
</reference>
<dbReference type="EC" id="2.3.1.275" evidence="10"/>
<sequence length="207" mass="23193">MYIIIIILLGYLFGCLNGSQMIGKLKNINIKQNGMKNAGATNTTVLLGWKFGFIVAFIDIIKAVISLMVATVFLNKVGVAIEWHVLLLYVNALFVIVGHNYPIQMSFNGGKGTASLFGVLLFIDWKFAVLGLFILLLFAIVTNYFVTGTLMLYLSFIGYSFYYFGRGPATIAFLFTMLFVVKHVENAKRIVNKEEVKVTSLFRREVS</sequence>
<comment type="subcellular location">
    <subcellularLocation>
        <location evidence="10">Cell membrane</location>
        <topology evidence="10">Multi-pass membrane protein</topology>
    </subcellularLocation>
</comment>
<reference evidence="11" key="1">
    <citation type="journal article" date="2021" name="PeerJ">
        <title>Extensive microbial diversity within the chicken gut microbiome revealed by metagenomics and culture.</title>
        <authorList>
            <person name="Gilroy R."/>
            <person name="Ravi A."/>
            <person name="Getino M."/>
            <person name="Pursley I."/>
            <person name="Horton D.L."/>
            <person name="Alikhan N.F."/>
            <person name="Baker D."/>
            <person name="Gharbi K."/>
            <person name="Hall N."/>
            <person name="Watson M."/>
            <person name="Adriaenssens E.M."/>
            <person name="Foster-Nyarko E."/>
            <person name="Jarju S."/>
            <person name="Secka A."/>
            <person name="Antonio M."/>
            <person name="Oren A."/>
            <person name="Chaudhuri R.R."/>
            <person name="La Ragione R."/>
            <person name="Hildebrand F."/>
            <person name="Pallen M.J."/>
        </authorList>
    </citation>
    <scope>NUCLEOTIDE SEQUENCE</scope>
    <source>
        <strain evidence="11">CHK169-2315</strain>
    </source>
</reference>
<dbReference type="HAMAP" id="MF_01043">
    <property type="entry name" value="PlsY"/>
    <property type="match status" value="1"/>
</dbReference>
<comment type="caution">
    <text evidence="11">The sequence shown here is derived from an EMBL/GenBank/DDBJ whole genome shotgun (WGS) entry which is preliminary data.</text>
</comment>
<dbReference type="Proteomes" id="UP000823937">
    <property type="component" value="Unassembled WGS sequence"/>
</dbReference>
<dbReference type="AlphaFoldDB" id="A0A9D1PKY5"/>
<keyword evidence="3 10" id="KW-0808">Transferase</keyword>
<dbReference type="GO" id="GO:0008654">
    <property type="term" value="P:phospholipid biosynthetic process"/>
    <property type="evidence" value="ECO:0007669"/>
    <property type="project" value="UniProtKB-UniRule"/>
</dbReference>
<dbReference type="GO" id="GO:0005886">
    <property type="term" value="C:plasma membrane"/>
    <property type="evidence" value="ECO:0007669"/>
    <property type="project" value="UniProtKB-SubCell"/>
</dbReference>
<evidence type="ECO:0000313" key="11">
    <source>
        <dbReference type="EMBL" id="HIV74311.1"/>
    </source>
</evidence>
<keyword evidence="8 10" id="KW-0594">Phospholipid biosynthesis</keyword>
<dbReference type="EMBL" id="DXHX01000063">
    <property type="protein sequence ID" value="HIV74311.1"/>
    <property type="molecule type" value="Genomic_DNA"/>
</dbReference>
<dbReference type="Pfam" id="PF02660">
    <property type="entry name" value="G3P_acyltransf"/>
    <property type="match status" value="1"/>
</dbReference>
<keyword evidence="9 10" id="KW-1208">Phospholipid metabolism</keyword>
<keyword evidence="1 10" id="KW-1003">Cell membrane</keyword>
<keyword evidence="5 10" id="KW-1133">Transmembrane helix</keyword>
<dbReference type="GO" id="GO:0043772">
    <property type="term" value="F:acyl-phosphate glycerol-3-phosphate acyltransferase activity"/>
    <property type="evidence" value="ECO:0007669"/>
    <property type="project" value="UniProtKB-UniRule"/>
</dbReference>
<keyword evidence="2 10" id="KW-0444">Lipid biosynthesis</keyword>
<evidence type="ECO:0000256" key="6">
    <source>
        <dbReference type="ARBA" id="ARBA00023098"/>
    </source>
</evidence>
<gene>
    <name evidence="10" type="primary">plsY</name>
    <name evidence="11" type="ORF">H9895_04430</name>
</gene>
<evidence type="ECO:0000256" key="5">
    <source>
        <dbReference type="ARBA" id="ARBA00022989"/>
    </source>
</evidence>
<name>A0A9D1PKY5_9BACI</name>
<protein>
    <recommendedName>
        <fullName evidence="10">Glycerol-3-phosphate acyltransferase</fullName>
    </recommendedName>
    <alternativeName>
        <fullName evidence="10">Acyl-PO4 G3P acyltransferase</fullName>
    </alternativeName>
    <alternativeName>
        <fullName evidence="10">Acyl-phosphate--glycerol-3-phosphate acyltransferase</fullName>
    </alternativeName>
    <alternativeName>
        <fullName evidence="10">G3P acyltransferase</fullName>
        <shortName evidence="10">GPAT</shortName>
        <ecNumber evidence="10">2.3.1.275</ecNumber>
    </alternativeName>
    <alternativeName>
        <fullName evidence="10">Lysophosphatidic acid synthase</fullName>
        <shortName evidence="10">LPA synthase</shortName>
    </alternativeName>
</protein>
<evidence type="ECO:0000256" key="9">
    <source>
        <dbReference type="ARBA" id="ARBA00023264"/>
    </source>
</evidence>
<evidence type="ECO:0000256" key="2">
    <source>
        <dbReference type="ARBA" id="ARBA00022516"/>
    </source>
</evidence>
<evidence type="ECO:0000313" key="12">
    <source>
        <dbReference type="Proteomes" id="UP000823937"/>
    </source>
</evidence>
<evidence type="ECO:0000256" key="1">
    <source>
        <dbReference type="ARBA" id="ARBA00022475"/>
    </source>
</evidence>
<dbReference type="SMART" id="SM01207">
    <property type="entry name" value="G3P_acyltransf"/>
    <property type="match status" value="1"/>
</dbReference>
<feature type="transmembrane region" description="Helical" evidence="10">
    <location>
        <begin position="168"/>
        <end position="184"/>
    </location>
</feature>
<keyword evidence="11" id="KW-0012">Acyltransferase</keyword>
<keyword evidence="6 10" id="KW-0443">Lipid metabolism</keyword>
<accession>A0A9D1PKY5</accession>
<evidence type="ECO:0000256" key="4">
    <source>
        <dbReference type="ARBA" id="ARBA00022692"/>
    </source>
</evidence>
<evidence type="ECO:0000256" key="10">
    <source>
        <dbReference type="HAMAP-Rule" id="MF_01043"/>
    </source>
</evidence>
<evidence type="ECO:0000256" key="8">
    <source>
        <dbReference type="ARBA" id="ARBA00023209"/>
    </source>
</evidence>
<dbReference type="PANTHER" id="PTHR30309:SF0">
    <property type="entry name" value="GLYCEROL-3-PHOSPHATE ACYLTRANSFERASE-RELATED"/>
    <property type="match status" value="1"/>
</dbReference>
<comment type="caution">
    <text evidence="10">Lacks conserved residue(s) required for the propagation of feature annotation.</text>
</comment>
<comment type="catalytic activity">
    <reaction evidence="10">
        <text>an acyl phosphate + sn-glycerol 3-phosphate = a 1-acyl-sn-glycero-3-phosphate + phosphate</text>
        <dbReference type="Rhea" id="RHEA:34075"/>
        <dbReference type="ChEBI" id="CHEBI:43474"/>
        <dbReference type="ChEBI" id="CHEBI:57597"/>
        <dbReference type="ChEBI" id="CHEBI:57970"/>
        <dbReference type="ChEBI" id="CHEBI:59918"/>
        <dbReference type="EC" id="2.3.1.275"/>
    </reaction>
</comment>
<comment type="pathway">
    <text evidence="10">Lipid metabolism; phospholipid metabolism.</text>
</comment>
<proteinExistence type="inferred from homology"/>
<dbReference type="PANTHER" id="PTHR30309">
    <property type="entry name" value="INNER MEMBRANE PROTEIN YGIH"/>
    <property type="match status" value="1"/>
</dbReference>
<feature type="transmembrane region" description="Helical" evidence="10">
    <location>
        <begin position="51"/>
        <end position="74"/>
    </location>
</feature>
<keyword evidence="7 10" id="KW-0472">Membrane</keyword>
<comment type="function">
    <text evidence="10">Catalyzes the transfer of an acyl group from acyl-phosphate (acyl-PO(4)) to glycerol-3-phosphate (G3P) to form lysophosphatidic acid (LPA). This enzyme utilizes acyl-phosphate as fatty acyl donor, but not acyl-CoA or acyl-ACP.</text>
</comment>
<comment type="similarity">
    <text evidence="10">Belongs to the PlsY family.</text>
</comment>
<dbReference type="InterPro" id="IPR003811">
    <property type="entry name" value="G3P_acylTferase_PlsY"/>
</dbReference>
<evidence type="ECO:0000256" key="7">
    <source>
        <dbReference type="ARBA" id="ARBA00023136"/>
    </source>
</evidence>
<keyword evidence="4 10" id="KW-0812">Transmembrane</keyword>
<organism evidence="11 12">
    <name type="scientific">Candidatus Pseudogracilibacillus intestinigallinarum</name>
    <dbReference type="NCBI Taxonomy" id="2838742"/>
    <lineage>
        <taxon>Bacteria</taxon>
        <taxon>Bacillati</taxon>
        <taxon>Bacillota</taxon>
        <taxon>Bacilli</taxon>
        <taxon>Bacillales</taxon>
        <taxon>Bacillaceae</taxon>
        <taxon>Pseudogracilibacillus</taxon>
    </lineage>
</organism>
<feature type="transmembrane region" description="Helical" evidence="10">
    <location>
        <begin position="86"/>
        <end position="103"/>
    </location>
</feature>
<evidence type="ECO:0000256" key="3">
    <source>
        <dbReference type="ARBA" id="ARBA00022679"/>
    </source>
</evidence>